<dbReference type="Pfam" id="PF00590">
    <property type="entry name" value="TP_methylase"/>
    <property type="match status" value="1"/>
</dbReference>
<dbReference type="InterPro" id="IPR048011">
    <property type="entry name" value="NTP-PPase_MazG-like_C"/>
</dbReference>
<dbReference type="Gene3D" id="3.40.1010.10">
    <property type="entry name" value="Cobalt-precorrin-4 Transmethylase, Domain 1"/>
    <property type="match status" value="1"/>
</dbReference>
<dbReference type="Gene3D" id="1.10.287.1080">
    <property type="entry name" value="MazG-like"/>
    <property type="match status" value="2"/>
</dbReference>
<feature type="domain" description="NTP pyrophosphohydrolase MazG-like" evidence="2">
    <location>
        <begin position="260"/>
        <end position="333"/>
    </location>
</feature>
<dbReference type="SUPFAM" id="SSF53790">
    <property type="entry name" value="Tetrapyrrole methylase"/>
    <property type="match status" value="1"/>
</dbReference>
<reference evidence="4" key="1">
    <citation type="journal article" date="2019" name="Int. J. Syst. Evol. Microbiol.">
        <title>The Global Catalogue of Microorganisms (GCM) 10K type strain sequencing project: providing services to taxonomists for standard genome sequencing and annotation.</title>
        <authorList>
            <consortium name="The Broad Institute Genomics Platform"/>
            <consortium name="The Broad Institute Genome Sequencing Center for Infectious Disease"/>
            <person name="Wu L."/>
            <person name="Ma J."/>
        </authorList>
    </citation>
    <scope>NUCLEOTIDE SEQUENCE [LARGE SCALE GENOMIC DNA]</scope>
    <source>
        <strain evidence="4">JCM 12774</strain>
    </source>
</reference>
<dbReference type="CDD" id="cd11528">
    <property type="entry name" value="NTP-PPase_MazG_Nterm"/>
    <property type="match status" value="1"/>
</dbReference>
<feature type="domain" description="Tetrapyrrole methylase" evidence="1">
    <location>
        <begin position="5"/>
        <end position="212"/>
    </location>
</feature>
<dbReference type="NCBIfam" id="NF007113">
    <property type="entry name" value="PRK09562.1"/>
    <property type="match status" value="1"/>
</dbReference>
<evidence type="ECO:0000313" key="3">
    <source>
        <dbReference type="EMBL" id="GAA0409273.1"/>
    </source>
</evidence>
<evidence type="ECO:0000313" key="4">
    <source>
        <dbReference type="Proteomes" id="UP001500340"/>
    </source>
</evidence>
<dbReference type="PANTHER" id="PTHR30522:SF0">
    <property type="entry name" value="NUCLEOSIDE TRIPHOSPHATE PYROPHOSPHOHYDROLASE"/>
    <property type="match status" value="1"/>
</dbReference>
<keyword evidence="4" id="KW-1185">Reference proteome</keyword>
<dbReference type="InterPro" id="IPR035996">
    <property type="entry name" value="4pyrrol_Methylase_sf"/>
</dbReference>
<dbReference type="Pfam" id="PF03819">
    <property type="entry name" value="MazG"/>
    <property type="match status" value="2"/>
</dbReference>
<feature type="domain" description="NTP pyrophosphohydrolase MazG-like" evidence="2">
    <location>
        <begin position="403"/>
        <end position="461"/>
    </location>
</feature>
<dbReference type="InterPro" id="IPR000878">
    <property type="entry name" value="4pyrrol_Mease"/>
</dbReference>
<dbReference type="EMBL" id="BAAACX010000025">
    <property type="protein sequence ID" value="GAA0409273.1"/>
    <property type="molecule type" value="Genomic_DNA"/>
</dbReference>
<dbReference type="InterPro" id="IPR048015">
    <property type="entry name" value="NTP-PPase_MazG-like_N"/>
</dbReference>
<evidence type="ECO:0000259" key="1">
    <source>
        <dbReference type="Pfam" id="PF00590"/>
    </source>
</evidence>
<dbReference type="SUPFAM" id="SSF101386">
    <property type="entry name" value="all-alpha NTP pyrophosphatases"/>
    <property type="match status" value="2"/>
</dbReference>
<gene>
    <name evidence="3" type="primary">mazG</name>
    <name evidence="3" type="ORF">GCM10008933_44260</name>
</gene>
<dbReference type="NCBIfam" id="TIGR00444">
    <property type="entry name" value="mazG"/>
    <property type="match status" value="1"/>
</dbReference>
<dbReference type="PIRSF" id="PIRSF002845">
    <property type="entry name" value="Ttrprl_mtas_MazG"/>
    <property type="match status" value="1"/>
</dbReference>
<dbReference type="CDD" id="cd11723">
    <property type="entry name" value="YabN_N_like"/>
    <property type="match status" value="1"/>
</dbReference>
<dbReference type="PANTHER" id="PTHR30522">
    <property type="entry name" value="NUCLEOSIDE TRIPHOSPHATE PYROPHOSPHOHYDROLASE"/>
    <property type="match status" value="1"/>
</dbReference>
<sequence length="497" mass="56333">MSGSITVMGLGSGNPEHLTLGSLRKLREAQERYVRTKEHPVVSWLEETGVRFTSFDAVYEAKEDFPSVYAEIVERLIERANRLPEEQEVIYAVPGHPMVAEATVKLLRERCPAEQIALNIIGGESFLDVAFARLGFDPIEGFQLLDASDVSAGTFNPRLHTLIGQVYDEFTASDVKLSLMDIYPDDYEITVGHALGVEGSEQIVTVPLYELDRVSGFGNLSLVYVPADMDDALRIRSLDRLHEIVSILRSPGGCPWDREQTHQSIRKNLIEETYEVLETIDEDDPDHMREELGDLLLQIMLHSQMEEEVGTFSVFDVIQELNEKLVYRHPHVFGELSAEDAEAALRNWDAMKAEEKRRKGIEPERLSALSGVPRDLPALMKAYKLQKKAAKVGFDWEHIDAVWAKLEEEIFELREAVKMKDLSEQTLELGDVLFSVVNAARFIGVDPEEALSQTISKFVRRFSYVEQRLHEAGKTPGTSSLVEMDNLWEEAKENERR</sequence>
<name>A0ABP3INB7_9BACL</name>
<dbReference type="InterPro" id="IPR004518">
    <property type="entry name" value="MazG-like_dom"/>
</dbReference>
<dbReference type="Proteomes" id="UP001500340">
    <property type="component" value="Unassembled WGS sequence"/>
</dbReference>
<organism evidence="3 4">
    <name type="scientific">Paenibacillus motobuensis</name>
    <dbReference type="NCBI Taxonomy" id="295324"/>
    <lineage>
        <taxon>Bacteria</taxon>
        <taxon>Bacillati</taxon>
        <taxon>Bacillota</taxon>
        <taxon>Bacilli</taxon>
        <taxon>Bacillales</taxon>
        <taxon>Paenibacillaceae</taxon>
        <taxon>Paenibacillus</taxon>
    </lineage>
</organism>
<dbReference type="InterPro" id="IPR035013">
    <property type="entry name" value="YabN_N"/>
</dbReference>
<accession>A0ABP3INB7</accession>
<comment type="caution">
    <text evidence="3">The sequence shown here is derived from an EMBL/GenBank/DDBJ whole genome shotgun (WGS) entry which is preliminary data.</text>
</comment>
<dbReference type="InterPro" id="IPR011551">
    <property type="entry name" value="NTP_PyrPHydrolase_MazG"/>
</dbReference>
<dbReference type="InterPro" id="IPR014777">
    <property type="entry name" value="4pyrrole_Mease_sub1"/>
</dbReference>
<proteinExistence type="predicted"/>
<dbReference type="RefSeq" id="WP_343865023.1">
    <property type="nucleotide sequence ID" value="NZ_BAAACX010000025.1"/>
</dbReference>
<evidence type="ECO:0000259" key="2">
    <source>
        <dbReference type="Pfam" id="PF03819"/>
    </source>
</evidence>
<protein>
    <submittedName>
        <fullName evidence="3">Nucleoside triphosphate pyrophosphohydrolase</fullName>
    </submittedName>
</protein>
<dbReference type="InterPro" id="IPR024180">
    <property type="entry name" value="Tetrapyrrole_Mease/MazG_pred"/>
</dbReference>
<dbReference type="CDD" id="cd11529">
    <property type="entry name" value="NTP-PPase_MazG_Cterm"/>
    <property type="match status" value="1"/>
</dbReference>